<dbReference type="InterPro" id="IPR032886">
    <property type="entry name" value="DusC"/>
</dbReference>
<evidence type="ECO:0000256" key="5">
    <source>
        <dbReference type="ARBA" id="ARBA00022694"/>
    </source>
</evidence>
<evidence type="ECO:0000256" key="2">
    <source>
        <dbReference type="ARBA" id="ARBA00022555"/>
    </source>
</evidence>
<evidence type="ECO:0000256" key="1">
    <source>
        <dbReference type="ARBA" id="ARBA00001917"/>
    </source>
</evidence>
<dbReference type="InterPro" id="IPR013785">
    <property type="entry name" value="Aldolase_TIM"/>
</dbReference>
<evidence type="ECO:0000313" key="12">
    <source>
        <dbReference type="Proteomes" id="UP000245263"/>
    </source>
</evidence>
<keyword evidence="3 9" id="KW-0285">Flavoprotein</keyword>
<dbReference type="EC" id="1.3.1.-" evidence="9"/>
<dbReference type="RefSeq" id="WP_242935231.1">
    <property type="nucleotide sequence ID" value="NZ_AP025028.1"/>
</dbReference>
<keyword evidence="12" id="KW-1185">Reference proteome</keyword>
<feature type="domain" description="DUS-like FMN-binding" evidence="10">
    <location>
        <begin position="6"/>
        <end position="276"/>
    </location>
</feature>
<evidence type="ECO:0000256" key="8">
    <source>
        <dbReference type="ARBA" id="ARBA00023002"/>
    </source>
</evidence>
<keyword evidence="7" id="KW-0694">RNA-binding</keyword>
<name>A0ABM7ULY8_9LEPT</name>
<protein>
    <recommendedName>
        <fullName evidence="9">tRNA-dihydrouridine synthase</fullName>
        <ecNumber evidence="9">1.3.1.-</ecNumber>
    </recommendedName>
</protein>
<dbReference type="PANTHER" id="PTHR11082">
    <property type="entry name" value="TRNA-DIHYDROURIDINE SYNTHASE"/>
    <property type="match status" value="1"/>
</dbReference>
<organism evidence="11 12">
    <name type="scientific">Leptospira kobayashii</name>
    <dbReference type="NCBI Taxonomy" id="1917830"/>
    <lineage>
        <taxon>Bacteria</taxon>
        <taxon>Pseudomonadati</taxon>
        <taxon>Spirochaetota</taxon>
        <taxon>Spirochaetia</taxon>
        <taxon>Leptospirales</taxon>
        <taxon>Leptospiraceae</taxon>
        <taxon>Leptospira</taxon>
    </lineage>
</organism>
<evidence type="ECO:0000256" key="9">
    <source>
        <dbReference type="PIRNR" id="PIRNR006621"/>
    </source>
</evidence>
<sequence>MIGRILLAPMEGLLDFRLRDIITKIGGINQCVSEFIRVNDTLLPSQRFYRYVPELNHNCRTKAGVPVKVQLLGSDPVCMAENAAKVASLGAYGIDINFGCPAPTVNRNRGGAVLLKEPDVLYKIVYATRKAVPSTIPVTAKMRLGFDSTEQAIDCAKALESGGAEEIVVHARTKIDGYKPPAYWEWIAKIKEEVRVSVVANGEIWTKEDAARCREISGCTDLMIGRGMIANPTLALEIRGERNESFAWKEMKEILYQYWISLAGNMNAQSRLGRIKQWLHYLSLRYDEAEKGFASVKRFTDQEEMNLYLCDDQPAAGIEAEIKRNLSRLIEAKSRVVEGKNPGLWKCSSRPRS</sequence>
<accession>A0ABM7ULY8</accession>
<keyword evidence="6" id="KW-0521">NADP</keyword>
<evidence type="ECO:0000256" key="6">
    <source>
        <dbReference type="ARBA" id="ARBA00022857"/>
    </source>
</evidence>
<dbReference type="SUPFAM" id="SSF51395">
    <property type="entry name" value="FMN-linked oxidoreductases"/>
    <property type="match status" value="1"/>
</dbReference>
<keyword evidence="2" id="KW-0820">tRNA-binding</keyword>
<dbReference type="InterPro" id="IPR042270">
    <property type="entry name" value="DusC_C"/>
</dbReference>
<comment type="function">
    <text evidence="9">Catalyzes the synthesis of 5,6-dihydrouridine (D), a modified base found in the D-loop of most tRNAs, via the reduction of the C5-C6 double bond in target uridines.</text>
</comment>
<dbReference type="InterPro" id="IPR001269">
    <property type="entry name" value="DUS_fam"/>
</dbReference>
<evidence type="ECO:0000256" key="4">
    <source>
        <dbReference type="ARBA" id="ARBA00022643"/>
    </source>
</evidence>
<comment type="similarity">
    <text evidence="9">Belongs to the dus family.</text>
</comment>
<keyword evidence="5 9" id="KW-0819">tRNA processing</keyword>
<dbReference type="InterPro" id="IPR035587">
    <property type="entry name" value="DUS-like_FMN-bd"/>
</dbReference>
<comment type="cofactor">
    <cofactor evidence="1 9">
        <name>FMN</name>
        <dbReference type="ChEBI" id="CHEBI:58210"/>
    </cofactor>
</comment>
<proteinExistence type="inferred from homology"/>
<gene>
    <name evidence="11" type="primary">dusC</name>
    <name evidence="11" type="ORF">LPTSP3_g29570</name>
</gene>
<dbReference type="PIRSF" id="PIRSF006621">
    <property type="entry name" value="Dus"/>
    <property type="match status" value="1"/>
</dbReference>
<keyword evidence="8 9" id="KW-0560">Oxidoreductase</keyword>
<dbReference type="Proteomes" id="UP000245263">
    <property type="component" value="Chromosome 1"/>
</dbReference>
<keyword evidence="4 9" id="KW-0288">FMN</keyword>
<evidence type="ECO:0000259" key="10">
    <source>
        <dbReference type="Pfam" id="PF01207"/>
    </source>
</evidence>
<dbReference type="Gene3D" id="3.20.20.70">
    <property type="entry name" value="Aldolase class I"/>
    <property type="match status" value="1"/>
</dbReference>
<evidence type="ECO:0000313" key="11">
    <source>
        <dbReference type="EMBL" id="BDA80027.1"/>
    </source>
</evidence>
<dbReference type="Pfam" id="PF01207">
    <property type="entry name" value="Dus"/>
    <property type="match status" value="1"/>
</dbReference>
<dbReference type="CDD" id="cd02801">
    <property type="entry name" value="DUS_like_FMN"/>
    <property type="match status" value="1"/>
</dbReference>
<dbReference type="EMBL" id="AP025028">
    <property type="protein sequence ID" value="BDA80027.1"/>
    <property type="molecule type" value="Genomic_DNA"/>
</dbReference>
<reference evidence="11 12" key="1">
    <citation type="submission" date="2021-08" db="EMBL/GenBank/DDBJ databases">
        <title>Complete genome sequence of Leptospira kobayashii strain E30.</title>
        <authorList>
            <person name="Nakao R."/>
            <person name="Nakamura S."/>
            <person name="Masuzawa T."/>
            <person name="Koizumi N."/>
        </authorList>
    </citation>
    <scope>NUCLEOTIDE SEQUENCE [LARGE SCALE GENOMIC DNA]</scope>
    <source>
        <strain evidence="11 12">E30</strain>
    </source>
</reference>
<dbReference type="PROSITE" id="PS01136">
    <property type="entry name" value="UPF0034"/>
    <property type="match status" value="1"/>
</dbReference>
<evidence type="ECO:0000256" key="7">
    <source>
        <dbReference type="ARBA" id="ARBA00022884"/>
    </source>
</evidence>
<dbReference type="InterPro" id="IPR018517">
    <property type="entry name" value="tRNA_hU_synthase_CS"/>
</dbReference>
<dbReference type="Gene3D" id="1.20.225.30">
    <property type="entry name" value="Dihydrouridine synthase, C-terminal recognition domain"/>
    <property type="match status" value="1"/>
</dbReference>
<dbReference type="PANTHER" id="PTHR11082:SF26">
    <property type="entry name" value="TRNA-DIHYDROURIDINE(16) SYNTHASE"/>
    <property type="match status" value="1"/>
</dbReference>
<dbReference type="HAMAP" id="MF_02043">
    <property type="entry name" value="DusC_subfam"/>
    <property type="match status" value="1"/>
</dbReference>
<evidence type="ECO:0000256" key="3">
    <source>
        <dbReference type="ARBA" id="ARBA00022630"/>
    </source>
</evidence>